<organism evidence="3 4">
    <name type="scientific">Rhizodiscina lignyota</name>
    <dbReference type="NCBI Taxonomy" id="1504668"/>
    <lineage>
        <taxon>Eukaryota</taxon>
        <taxon>Fungi</taxon>
        <taxon>Dikarya</taxon>
        <taxon>Ascomycota</taxon>
        <taxon>Pezizomycotina</taxon>
        <taxon>Dothideomycetes</taxon>
        <taxon>Pleosporomycetidae</taxon>
        <taxon>Aulographales</taxon>
        <taxon>Rhizodiscinaceae</taxon>
        <taxon>Rhizodiscina</taxon>
    </lineage>
</organism>
<keyword evidence="1" id="KW-0732">Signal</keyword>
<dbReference type="OrthoDB" id="7777654at2759"/>
<dbReference type="GO" id="GO:0009063">
    <property type="term" value="P:amino acid catabolic process"/>
    <property type="evidence" value="ECO:0007669"/>
    <property type="project" value="TreeGrafter"/>
</dbReference>
<dbReference type="Gene3D" id="3.50.50.60">
    <property type="entry name" value="FAD/NAD(P)-binding domain"/>
    <property type="match status" value="1"/>
</dbReference>
<gene>
    <name evidence="3" type="ORF">NA57DRAFT_53513</name>
</gene>
<dbReference type="AlphaFoldDB" id="A0A9P4IKV6"/>
<dbReference type="InterPro" id="IPR050281">
    <property type="entry name" value="Flavin_monoamine_oxidase"/>
</dbReference>
<evidence type="ECO:0000259" key="2">
    <source>
        <dbReference type="Pfam" id="PF01593"/>
    </source>
</evidence>
<reference evidence="3" key="1">
    <citation type="journal article" date="2020" name="Stud. Mycol.">
        <title>101 Dothideomycetes genomes: a test case for predicting lifestyles and emergence of pathogens.</title>
        <authorList>
            <person name="Haridas S."/>
            <person name="Albert R."/>
            <person name="Binder M."/>
            <person name="Bloem J."/>
            <person name="Labutti K."/>
            <person name="Salamov A."/>
            <person name="Andreopoulos B."/>
            <person name="Baker S."/>
            <person name="Barry K."/>
            <person name="Bills G."/>
            <person name="Bluhm B."/>
            <person name="Cannon C."/>
            <person name="Castanera R."/>
            <person name="Culley D."/>
            <person name="Daum C."/>
            <person name="Ezra D."/>
            <person name="Gonzalez J."/>
            <person name="Henrissat B."/>
            <person name="Kuo A."/>
            <person name="Liang C."/>
            <person name="Lipzen A."/>
            <person name="Lutzoni F."/>
            <person name="Magnuson J."/>
            <person name="Mondo S."/>
            <person name="Nolan M."/>
            <person name="Ohm R."/>
            <person name="Pangilinan J."/>
            <person name="Park H.-J."/>
            <person name="Ramirez L."/>
            <person name="Alfaro M."/>
            <person name="Sun H."/>
            <person name="Tritt A."/>
            <person name="Yoshinaga Y."/>
            <person name="Zwiers L.-H."/>
            <person name="Turgeon B."/>
            <person name="Goodwin S."/>
            <person name="Spatafora J."/>
            <person name="Crous P."/>
            <person name="Grigoriev I."/>
        </authorList>
    </citation>
    <scope>NUCLEOTIDE SEQUENCE</scope>
    <source>
        <strain evidence="3">CBS 133067</strain>
    </source>
</reference>
<dbReference type="InterPro" id="IPR002937">
    <property type="entry name" value="Amino_oxidase"/>
</dbReference>
<comment type="caution">
    <text evidence="3">The sequence shown here is derived from an EMBL/GenBank/DDBJ whole genome shotgun (WGS) entry which is preliminary data.</text>
</comment>
<feature type="domain" description="Amine oxidase" evidence="2">
    <location>
        <begin position="182"/>
        <end position="658"/>
    </location>
</feature>
<protein>
    <recommendedName>
        <fullName evidence="2">Amine oxidase domain-containing protein</fullName>
    </recommendedName>
</protein>
<name>A0A9P4IKV6_9PEZI</name>
<dbReference type="PANTHER" id="PTHR10742">
    <property type="entry name" value="FLAVIN MONOAMINE OXIDASE"/>
    <property type="match status" value="1"/>
</dbReference>
<keyword evidence="4" id="KW-1185">Reference proteome</keyword>
<dbReference type="Gene3D" id="1.20.1440.240">
    <property type="match status" value="1"/>
</dbReference>
<dbReference type="SUPFAM" id="SSF54373">
    <property type="entry name" value="FAD-linked reductases, C-terminal domain"/>
    <property type="match status" value="1"/>
</dbReference>
<evidence type="ECO:0000313" key="3">
    <source>
        <dbReference type="EMBL" id="KAF2101557.1"/>
    </source>
</evidence>
<proteinExistence type="predicted"/>
<dbReference type="SUPFAM" id="SSF51905">
    <property type="entry name" value="FAD/NAD(P)-binding domain"/>
    <property type="match status" value="1"/>
</dbReference>
<dbReference type="PANTHER" id="PTHR10742:SF382">
    <property type="entry name" value="AMINE OXIDASE DOMAIN-CONTAINING PROTEIN"/>
    <property type="match status" value="1"/>
</dbReference>
<dbReference type="EMBL" id="ML978123">
    <property type="protein sequence ID" value="KAF2101557.1"/>
    <property type="molecule type" value="Genomic_DNA"/>
</dbReference>
<dbReference type="Proteomes" id="UP000799772">
    <property type="component" value="Unassembled WGS sequence"/>
</dbReference>
<sequence>MQLFLTLLAVPIVRVLSSPAAFSIKFQGPFAAEAGGVHNIRISYEHDVDGEISMHYGSCDAVVTTDCHHHVGTTHVGRHPLAKRHKETSADQRPTRFVWLPPQDTPDSGCLHAFSEGRLVGRSEPIRIARRKSRRQTIPIAEIADAEGPWFDGVAHLKAKEPGTAFVSQAKSKSIGIIGGGMSGLMTSLLLDSVGIHGWTILEASQRVGGRVHTSYLNGTTPDQYQYQEMGPMRFPVSITYPDTNETLQIQDMRLVFQLANHMNALNNHDPTYAVNFIPWIQASANQPVSTPKRRPDGTIPGAAEVKADPSLANNVTASYSNATAVEAAETAYNNWIDLNKERMAEFGRNVFKAHKESVDRGLFDFSEAGYMRYVMHNTWNITDEADGLADVEPSWPYETIYFSATTWRTIDQGLSRLPHSFEPHVLDKTMFGVSVSEMSWDEEAKKMTVGYRPGSPFALTTSKMSFDYTVVAVPFTKVRLWRLPSFSSLLTRAINTFNYEQSCKVALHYASRFWEHLAHPIFGGCGSVNIPGIGNVCFPSYKINSSMPGVILASYQSGVPARSLGAMTEEEHVAYVQRAMVETLGPLAESEYTGNYDRICWELNEFQAGAWAEPSLAQQPLYLPAFFRTEMNTVFIGEHTSYTHAWIFSALESAVRGTTQLLLDMGLVDEAKNVTDTWMARWISV</sequence>
<dbReference type="GO" id="GO:0001716">
    <property type="term" value="F:L-amino-acid oxidase activity"/>
    <property type="evidence" value="ECO:0007669"/>
    <property type="project" value="TreeGrafter"/>
</dbReference>
<evidence type="ECO:0000256" key="1">
    <source>
        <dbReference type="SAM" id="SignalP"/>
    </source>
</evidence>
<feature type="signal peptide" evidence="1">
    <location>
        <begin position="1"/>
        <end position="17"/>
    </location>
</feature>
<dbReference type="Gene3D" id="3.90.660.10">
    <property type="match status" value="1"/>
</dbReference>
<evidence type="ECO:0000313" key="4">
    <source>
        <dbReference type="Proteomes" id="UP000799772"/>
    </source>
</evidence>
<feature type="chain" id="PRO_5040131115" description="Amine oxidase domain-containing protein" evidence="1">
    <location>
        <begin position="18"/>
        <end position="686"/>
    </location>
</feature>
<dbReference type="InterPro" id="IPR036188">
    <property type="entry name" value="FAD/NAD-bd_sf"/>
</dbReference>
<accession>A0A9P4IKV6</accession>
<dbReference type="Pfam" id="PF01593">
    <property type="entry name" value="Amino_oxidase"/>
    <property type="match status" value="1"/>
</dbReference>